<proteinExistence type="predicted"/>
<gene>
    <name evidence="1" type="ORF">S01H1_14001</name>
</gene>
<dbReference type="EMBL" id="BARS01007258">
    <property type="protein sequence ID" value="GAF80567.1"/>
    <property type="molecule type" value="Genomic_DNA"/>
</dbReference>
<dbReference type="AlphaFoldDB" id="X0SXD1"/>
<evidence type="ECO:0000313" key="1">
    <source>
        <dbReference type="EMBL" id="GAF80567.1"/>
    </source>
</evidence>
<comment type="caution">
    <text evidence="1">The sequence shown here is derived from an EMBL/GenBank/DDBJ whole genome shotgun (WGS) entry which is preliminary data.</text>
</comment>
<accession>X0SXD1</accession>
<name>X0SXD1_9ZZZZ</name>
<sequence length="147" mass="17253">MTWVVFLFALELGIIPNGVFLLYDRQPVEYINESPYPLTTVDVLNFSYSIYTDFQFEAEILDYLFIGGGVRVVMLPTNEYTFDPHASYYNFVFGGRIGPLELFWRHYCMHPQMAYMYDYVPLDGWEGGYDEIGLKIKGEIPLRLEKR</sequence>
<reference evidence="1" key="1">
    <citation type="journal article" date="2014" name="Front. Microbiol.">
        <title>High frequency of phylogenetically diverse reductive dehalogenase-homologous genes in deep subseafloor sedimentary metagenomes.</title>
        <authorList>
            <person name="Kawai M."/>
            <person name="Futagami T."/>
            <person name="Toyoda A."/>
            <person name="Takaki Y."/>
            <person name="Nishi S."/>
            <person name="Hori S."/>
            <person name="Arai W."/>
            <person name="Tsubouchi T."/>
            <person name="Morono Y."/>
            <person name="Uchiyama I."/>
            <person name="Ito T."/>
            <person name="Fujiyama A."/>
            <person name="Inagaki F."/>
            <person name="Takami H."/>
        </authorList>
    </citation>
    <scope>NUCLEOTIDE SEQUENCE</scope>
    <source>
        <strain evidence="1">Expedition CK06-06</strain>
    </source>
</reference>
<protein>
    <submittedName>
        <fullName evidence="1">Uncharacterized protein</fullName>
    </submittedName>
</protein>
<organism evidence="1">
    <name type="scientific">marine sediment metagenome</name>
    <dbReference type="NCBI Taxonomy" id="412755"/>
    <lineage>
        <taxon>unclassified sequences</taxon>
        <taxon>metagenomes</taxon>
        <taxon>ecological metagenomes</taxon>
    </lineage>
</organism>